<evidence type="ECO:0000313" key="2">
    <source>
        <dbReference type="EMBL" id="VFK31232.1"/>
    </source>
</evidence>
<evidence type="ECO:0008006" key="4">
    <source>
        <dbReference type="Google" id="ProtNLM"/>
    </source>
</evidence>
<reference evidence="3" key="1">
    <citation type="submission" date="2019-02" db="EMBL/GenBank/DDBJ databases">
        <authorList>
            <person name="Gruber-Vodicka R. H."/>
            <person name="Seah K. B. B."/>
        </authorList>
    </citation>
    <scope>NUCLEOTIDE SEQUENCE</scope>
    <source>
        <strain evidence="1">BECK_BZ197</strain>
        <strain evidence="3">BECK_BZ198</strain>
        <strain evidence="2">BECK_BZ199</strain>
    </source>
</reference>
<dbReference type="EMBL" id="CAADFO010000024">
    <property type="protein sequence ID" value="VFK26972.1"/>
    <property type="molecule type" value="Genomic_DNA"/>
</dbReference>
<name>A0A451BAT1_9GAMM</name>
<protein>
    <recommendedName>
        <fullName evidence="4">Prevent-host-death family protein</fullName>
    </recommendedName>
</protein>
<dbReference type="EMBL" id="CAADFQ010000021">
    <property type="protein sequence ID" value="VFK31232.1"/>
    <property type="molecule type" value="Genomic_DNA"/>
</dbReference>
<proteinExistence type="predicted"/>
<organism evidence="3">
    <name type="scientific">Candidatus Kentrum sp. MB</name>
    <dbReference type="NCBI Taxonomy" id="2138164"/>
    <lineage>
        <taxon>Bacteria</taxon>
        <taxon>Pseudomonadati</taxon>
        <taxon>Pseudomonadota</taxon>
        <taxon>Gammaproteobacteria</taxon>
        <taxon>Candidatus Kentrum</taxon>
    </lineage>
</organism>
<accession>A0A451BAT1</accession>
<sequence>MKKMFEQSLHPEYITDEKGNRKSVVIFSAVFEKLMEDIADPVAYAERRDEPIMSHGDLLQELKRDGLL</sequence>
<evidence type="ECO:0000313" key="3">
    <source>
        <dbReference type="EMBL" id="VFK75406.1"/>
    </source>
</evidence>
<evidence type="ECO:0000313" key="1">
    <source>
        <dbReference type="EMBL" id="VFK26972.1"/>
    </source>
</evidence>
<dbReference type="AlphaFoldDB" id="A0A451BAT1"/>
<dbReference type="EMBL" id="CAADGH010000021">
    <property type="protein sequence ID" value="VFK75406.1"/>
    <property type="molecule type" value="Genomic_DNA"/>
</dbReference>
<gene>
    <name evidence="1" type="ORF">BECKMB1821G_GA0114241_102440</name>
    <name evidence="3" type="ORF">BECKMB1821H_GA0114242_102140</name>
    <name evidence="2" type="ORF">BECKMB1821I_GA0114274_102139</name>
</gene>